<protein>
    <submittedName>
        <fullName evidence="2">Uncharacterized protein</fullName>
    </submittedName>
</protein>
<feature type="compositionally biased region" description="Basic and acidic residues" evidence="1">
    <location>
        <begin position="468"/>
        <end position="478"/>
    </location>
</feature>
<feature type="region of interest" description="Disordered" evidence="1">
    <location>
        <begin position="640"/>
        <end position="663"/>
    </location>
</feature>
<dbReference type="EMBL" id="JAAMOB010000004">
    <property type="protein sequence ID" value="KAF4114974.1"/>
    <property type="molecule type" value="Genomic_DNA"/>
</dbReference>
<gene>
    <name evidence="2" type="ORF">G5714_005197</name>
</gene>
<evidence type="ECO:0000256" key="1">
    <source>
        <dbReference type="SAM" id="MobiDB-lite"/>
    </source>
</evidence>
<proteinExistence type="predicted"/>
<comment type="caution">
    <text evidence="2">The sequence shown here is derived from an EMBL/GenBank/DDBJ whole genome shotgun (WGS) entry which is preliminary data.</text>
</comment>
<keyword evidence="3" id="KW-1185">Reference proteome</keyword>
<feature type="region of interest" description="Disordered" evidence="1">
    <location>
        <begin position="1"/>
        <end position="62"/>
    </location>
</feature>
<evidence type="ECO:0000313" key="3">
    <source>
        <dbReference type="Proteomes" id="UP000579812"/>
    </source>
</evidence>
<feature type="compositionally biased region" description="Basic and acidic residues" evidence="1">
    <location>
        <begin position="332"/>
        <end position="344"/>
    </location>
</feature>
<evidence type="ECO:0000313" key="2">
    <source>
        <dbReference type="EMBL" id="KAF4114974.1"/>
    </source>
</evidence>
<accession>A0A7J6D7J4</accession>
<feature type="compositionally biased region" description="Polar residues" evidence="1">
    <location>
        <begin position="482"/>
        <end position="493"/>
    </location>
</feature>
<feature type="compositionally biased region" description="Basic and acidic residues" evidence="1">
    <location>
        <begin position="276"/>
        <end position="285"/>
    </location>
</feature>
<feature type="compositionally biased region" description="Polar residues" evidence="1">
    <location>
        <begin position="386"/>
        <end position="396"/>
    </location>
</feature>
<name>A0A7J6D7J4_9TELE</name>
<feature type="compositionally biased region" description="Polar residues" evidence="1">
    <location>
        <begin position="506"/>
        <end position="530"/>
    </location>
</feature>
<feature type="region of interest" description="Disordered" evidence="1">
    <location>
        <begin position="210"/>
        <end position="246"/>
    </location>
</feature>
<feature type="region of interest" description="Disordered" evidence="1">
    <location>
        <begin position="267"/>
        <end position="617"/>
    </location>
</feature>
<reference evidence="2 3" key="1">
    <citation type="submission" date="2020-04" db="EMBL/GenBank/DDBJ databases">
        <title>Chromosome-level genome assembly of a cyprinid fish Onychostoma macrolepis by integration of Nanopore Sequencing, Bionano and Hi-C technology.</title>
        <authorList>
            <person name="Wang D."/>
        </authorList>
    </citation>
    <scope>NUCLEOTIDE SEQUENCE [LARGE SCALE GENOMIC DNA]</scope>
    <source>
        <strain evidence="2">SWU-2019</strain>
        <tissue evidence="2">Muscle</tissue>
    </source>
</reference>
<dbReference type="Proteomes" id="UP000579812">
    <property type="component" value="Unassembled WGS sequence"/>
</dbReference>
<sequence>MFGPSPPFRLSRFSDPEFLQGLHPTRPGPRGASPRGTRLSPEEATEPQTRRWSPENGPRRKVRVRVRVRVPPTPPGRRVSGPGVARKSPWSLAVTVTDNRSKGRWGSAHPTSETCFWAWRRSKKPLELSFHCYRQTERRVSGPGVARKSPWSLAVTVTRTGPRGAGAVPTRQEACLWAWRRSKKPLELRFLSAQNLSPQNHTFNHFRRHLKPASLTDPPPGSRSNPEPTGDEAPSRPASAPQTPWMFGPSPVFDLVVFEPKFIQGPLPAAVPRAAPGREGRKRPEATVPPLVTPKTLSRWHLKTASPNGPTSGPRARPEPTSRVPGGTLRVRPTEPRLRPEGGNRAHPLYPPQGTRTSGRGGRLSYTHSTRLREPGPRAEGATLLHPSTASGNQDLGQRGHSPAPLYPPREPGPRAEGAPSCTPSTRLELSPPGRLSSEGPLTSRRDPYPPTNHDSGLRGNRAHPLYRLREPGPRAEGRLSYTHSTASGNQDLGQRGHSPAPLYPTQGTRTSGRGATLTPTLPASGNQDLGQRGHSPAPLYPPREPGPRAEGAPSHPFYPPRTLSSPAASPPRAPPDLQEGPLPRPPFEPGHPTLKPGLLTRHPRLRRTRPLGTPGEILPLVTPHRLRFWPPLPRTSRVPGGLCEPDPRNHDSGPRGGTAHTRRHWFPPYRLRFFRRHPPGHWYPRDTAGGRTEAARVGLLLGRQKIGSREDFQWIAASELLCHARNPDPESGRSRVI</sequence>
<dbReference type="AlphaFoldDB" id="A0A7J6D7J4"/>
<organism evidence="2 3">
    <name type="scientific">Onychostoma macrolepis</name>
    <dbReference type="NCBI Taxonomy" id="369639"/>
    <lineage>
        <taxon>Eukaryota</taxon>
        <taxon>Metazoa</taxon>
        <taxon>Chordata</taxon>
        <taxon>Craniata</taxon>
        <taxon>Vertebrata</taxon>
        <taxon>Euteleostomi</taxon>
        <taxon>Actinopterygii</taxon>
        <taxon>Neopterygii</taxon>
        <taxon>Teleostei</taxon>
        <taxon>Ostariophysi</taxon>
        <taxon>Cypriniformes</taxon>
        <taxon>Cyprinidae</taxon>
        <taxon>Acrossocheilinae</taxon>
        <taxon>Onychostoma</taxon>
    </lineage>
</organism>